<dbReference type="SMART" id="SM00829">
    <property type="entry name" value="PKS_ER"/>
    <property type="match status" value="1"/>
</dbReference>
<dbReference type="InterPro" id="IPR036291">
    <property type="entry name" value="NAD(P)-bd_dom_sf"/>
</dbReference>
<proteinExistence type="predicted"/>
<evidence type="ECO:0000259" key="1">
    <source>
        <dbReference type="SMART" id="SM00829"/>
    </source>
</evidence>
<dbReference type="Gene3D" id="3.90.180.10">
    <property type="entry name" value="Medium-chain alcohol dehydrogenases, catalytic domain"/>
    <property type="match status" value="1"/>
</dbReference>
<dbReference type="AlphaFoldDB" id="A0AAE5RT87"/>
<geneLocation type="plasmid" evidence="2">
    <name>pTi</name>
</geneLocation>
<dbReference type="GeneID" id="86882610"/>
<dbReference type="InterPro" id="IPR011032">
    <property type="entry name" value="GroES-like_sf"/>
</dbReference>
<dbReference type="Gene3D" id="3.40.50.720">
    <property type="entry name" value="NAD(P)-binding Rossmann-like Domain"/>
    <property type="match status" value="1"/>
</dbReference>
<dbReference type="PANTHER" id="PTHR11695">
    <property type="entry name" value="ALCOHOL DEHYDROGENASE RELATED"/>
    <property type="match status" value="1"/>
</dbReference>
<dbReference type="EMBL" id="NXEJ01000013">
    <property type="protein sequence ID" value="POO48737.1"/>
    <property type="molecule type" value="Genomic_DNA"/>
</dbReference>
<dbReference type="Proteomes" id="UP000237447">
    <property type="component" value="Unassembled WGS sequence"/>
</dbReference>
<dbReference type="SUPFAM" id="SSF50129">
    <property type="entry name" value="GroES-like"/>
    <property type="match status" value="1"/>
</dbReference>
<dbReference type="PANTHER" id="PTHR11695:SF294">
    <property type="entry name" value="RETICULON-4-INTERACTING PROTEIN 1, MITOCHONDRIAL"/>
    <property type="match status" value="1"/>
</dbReference>
<feature type="domain" description="Enoyl reductase (ER)" evidence="1">
    <location>
        <begin position="14"/>
        <end position="335"/>
    </location>
</feature>
<gene>
    <name evidence="2" type="ORF">CPJ18_25410</name>
</gene>
<name>A0AAE5RT87_9HYPH</name>
<organism evidence="2 3">
    <name type="scientific">Agrobacterium rosae</name>
    <dbReference type="NCBI Taxonomy" id="1972867"/>
    <lineage>
        <taxon>Bacteria</taxon>
        <taxon>Pseudomonadati</taxon>
        <taxon>Pseudomonadota</taxon>
        <taxon>Alphaproteobacteria</taxon>
        <taxon>Hyphomicrobiales</taxon>
        <taxon>Rhizobiaceae</taxon>
        <taxon>Rhizobium/Agrobacterium group</taxon>
        <taxon>Agrobacterium</taxon>
    </lineage>
</organism>
<sequence length="350" mass="37647">MTEMMKAVRLHEFGGPEVLRYEEAPRPVAKQGEVLVRVHAASLNPPDLYLRDGYRALPPEWRPNPVFPLILGTDISGVVSAVGEDVQAFGVGDEVYGMMRFPHDLMTGSNAYADYVKVPASDLALKPKSVDHVHAAAAPMSLLTAWQFLVELGHDEPNPFQSFNHSPVGLDGKTVIVNGAAGGVGHLMVQLAKWKGAQVIAVASGRHETLLADLGADEFIDYTKQSAERVMRDVDLVIDAVGGSNMERFLNVIKKGGALYLVNPLGFSGHEEAQRRGIVVSTAQVRSNGAQLAQAGRLLDDGTIRVVIDSTFPMAEASAAHDRAGRGSMQGKVVLINELRRSALENVSAI</sequence>
<comment type="caution">
    <text evidence="2">The sequence shown here is derived from an EMBL/GenBank/DDBJ whole genome shotgun (WGS) entry which is preliminary data.</text>
</comment>
<accession>A0AAE5RT87</accession>
<dbReference type="Pfam" id="PF13602">
    <property type="entry name" value="ADH_zinc_N_2"/>
    <property type="match status" value="1"/>
</dbReference>
<dbReference type="SUPFAM" id="SSF51735">
    <property type="entry name" value="NAD(P)-binding Rossmann-fold domains"/>
    <property type="match status" value="1"/>
</dbReference>
<dbReference type="InterPro" id="IPR013154">
    <property type="entry name" value="ADH-like_N"/>
</dbReference>
<evidence type="ECO:0000313" key="2">
    <source>
        <dbReference type="EMBL" id="POO48737.1"/>
    </source>
</evidence>
<dbReference type="InterPro" id="IPR050700">
    <property type="entry name" value="YIM1/Zinc_Alcohol_DH_Fams"/>
</dbReference>
<keyword evidence="2" id="KW-0614">Plasmid</keyword>
<evidence type="ECO:0000313" key="3">
    <source>
        <dbReference type="Proteomes" id="UP000237447"/>
    </source>
</evidence>
<dbReference type="InterPro" id="IPR020843">
    <property type="entry name" value="ER"/>
</dbReference>
<reference evidence="2 3" key="1">
    <citation type="journal article" date="2018" name="Syst. Appl. Microbiol.">
        <title>Agrobacterium rosae sp. nov., isolated from galls on different agricultural crops.</title>
        <authorList>
            <person name="Kuzmanovic N."/>
            <person name="Pulawska J."/>
            <person name="Smalla K."/>
            <person name="Nesme X."/>
        </authorList>
    </citation>
    <scope>NUCLEOTIDE SEQUENCE [LARGE SCALE GENOMIC DNA]</scope>
    <source>
        <strain evidence="2 3">NCPPB 1650</strain>
    </source>
</reference>
<dbReference type="RefSeq" id="WP_103660378.1">
    <property type="nucleotide sequence ID" value="NZ_NXEJ01000013.1"/>
</dbReference>
<dbReference type="Pfam" id="PF08240">
    <property type="entry name" value="ADH_N"/>
    <property type="match status" value="1"/>
</dbReference>
<dbReference type="CDD" id="cd05289">
    <property type="entry name" value="MDR_like_2"/>
    <property type="match status" value="1"/>
</dbReference>
<dbReference type="GO" id="GO:0016491">
    <property type="term" value="F:oxidoreductase activity"/>
    <property type="evidence" value="ECO:0007669"/>
    <property type="project" value="InterPro"/>
</dbReference>
<protein>
    <submittedName>
        <fullName evidence="2">NADPH:quinone reductase</fullName>
    </submittedName>
</protein>